<proteinExistence type="predicted"/>
<accession>A0ACB9ZT48</accession>
<reference evidence="2" key="1">
    <citation type="journal article" date="2023" name="Nat. Plants">
        <title>Single-cell RNA sequencing provides a high-resolution roadmap for understanding the multicellular compartmentation of specialized metabolism.</title>
        <authorList>
            <person name="Sun S."/>
            <person name="Shen X."/>
            <person name="Li Y."/>
            <person name="Li Y."/>
            <person name="Wang S."/>
            <person name="Li R."/>
            <person name="Zhang H."/>
            <person name="Shen G."/>
            <person name="Guo B."/>
            <person name="Wei J."/>
            <person name="Xu J."/>
            <person name="St-Pierre B."/>
            <person name="Chen S."/>
            <person name="Sun C."/>
        </authorList>
    </citation>
    <scope>NUCLEOTIDE SEQUENCE [LARGE SCALE GENOMIC DNA]</scope>
</reference>
<dbReference type="Proteomes" id="UP001060085">
    <property type="component" value="Linkage Group LG08"/>
</dbReference>
<gene>
    <name evidence="1" type="ORF">M9H77_36600</name>
</gene>
<comment type="caution">
    <text evidence="1">The sequence shown here is derived from an EMBL/GenBank/DDBJ whole genome shotgun (WGS) entry which is preliminary data.</text>
</comment>
<keyword evidence="2" id="KW-1185">Reference proteome</keyword>
<sequence length="558" mass="57176">MSKEEFLKIQTCVLKVNIHCDGCKHKVKKILQKIDGVYTTQIDSEQGKVTVSGNVDPDTLIKKLAKSGKHAEIWGAAPKAITSNPQQPNQLNNPFKNMQIGNGKDGNNKNPAAAVQKGGNNPMPNPNQAQQQGQKGGQLPPGLMNGMINPQQLQQLKALQEGMKLPQMKDLKMPPFGGGGGKDQNQKAVKFNLPEDEDLSDDEYDDEDDDDDDDDYDEDDLDDEIDDAPVNKMKPLMGNSQGGGMPKGMMPPGGLPKGMMMPQGQGMPKGMQGMPPNMFMTGGQPNGQPGKGGNNGGGNNGGGNAKKGGPGSGGGNLPVQVNIGGGGKKGGNGNNNNNQNPGGGSAQKGGKNGGGQPQDGKNGGGGGGGGQNLNKNGNGGGMGGGAAGGGGGGFGNINGNGVKKMNDGPQGMPNMMAMNAGGGGNMGGPMGGMPMGPMGNVPMGQMANMAAVQGLPAAAMNGGGGPHGGGGIGGGYFQGAGPEMMAGNPYYQQQMAAMMMNQQRANGNERFQPMMYARPPPAVNYLPPYPTYPYHPYPPPGEHYHAFSDENTSSCSVM</sequence>
<evidence type="ECO:0000313" key="1">
    <source>
        <dbReference type="EMBL" id="KAI5650595.1"/>
    </source>
</evidence>
<organism evidence="1 2">
    <name type="scientific">Catharanthus roseus</name>
    <name type="common">Madagascar periwinkle</name>
    <name type="synonym">Vinca rosea</name>
    <dbReference type="NCBI Taxonomy" id="4058"/>
    <lineage>
        <taxon>Eukaryota</taxon>
        <taxon>Viridiplantae</taxon>
        <taxon>Streptophyta</taxon>
        <taxon>Embryophyta</taxon>
        <taxon>Tracheophyta</taxon>
        <taxon>Spermatophyta</taxon>
        <taxon>Magnoliopsida</taxon>
        <taxon>eudicotyledons</taxon>
        <taxon>Gunneridae</taxon>
        <taxon>Pentapetalae</taxon>
        <taxon>asterids</taxon>
        <taxon>lamiids</taxon>
        <taxon>Gentianales</taxon>
        <taxon>Apocynaceae</taxon>
        <taxon>Rauvolfioideae</taxon>
        <taxon>Vinceae</taxon>
        <taxon>Catharanthinae</taxon>
        <taxon>Catharanthus</taxon>
    </lineage>
</organism>
<evidence type="ECO:0000313" key="2">
    <source>
        <dbReference type="Proteomes" id="UP001060085"/>
    </source>
</evidence>
<name>A0ACB9ZT48_CATRO</name>
<dbReference type="EMBL" id="CM044708">
    <property type="protein sequence ID" value="KAI5650595.1"/>
    <property type="molecule type" value="Genomic_DNA"/>
</dbReference>
<protein>
    <submittedName>
        <fullName evidence="1">Uncharacterized protein</fullName>
    </submittedName>
</protein>